<evidence type="ECO:0000313" key="7">
    <source>
        <dbReference type="EMBL" id="RUQ86985.1"/>
    </source>
</evidence>
<protein>
    <submittedName>
        <fullName evidence="6">DNA-binding transcriptional LysR family regulator</fullName>
    </submittedName>
    <submittedName>
        <fullName evidence="7">LysR family transcriptional regulator</fullName>
    </submittedName>
</protein>
<dbReference type="Gene3D" id="3.40.190.10">
    <property type="entry name" value="Periplasmic binding protein-like II"/>
    <property type="match status" value="2"/>
</dbReference>
<dbReference type="Proteomes" id="UP000268291">
    <property type="component" value="Unassembled WGS sequence"/>
</dbReference>
<dbReference type="InterPro" id="IPR036388">
    <property type="entry name" value="WH-like_DNA-bd_sf"/>
</dbReference>
<evidence type="ECO:0000313" key="8">
    <source>
        <dbReference type="Proteomes" id="UP000241203"/>
    </source>
</evidence>
<evidence type="ECO:0000256" key="1">
    <source>
        <dbReference type="ARBA" id="ARBA00009437"/>
    </source>
</evidence>
<dbReference type="EMBL" id="RZGY01000001">
    <property type="protein sequence ID" value="RUQ86985.1"/>
    <property type="molecule type" value="Genomic_DNA"/>
</dbReference>
<keyword evidence="4" id="KW-0804">Transcription</keyword>
<dbReference type="InterPro" id="IPR036390">
    <property type="entry name" value="WH_DNA-bd_sf"/>
</dbReference>
<dbReference type="Proteomes" id="UP000241203">
    <property type="component" value="Unassembled WGS sequence"/>
</dbReference>
<evidence type="ECO:0000256" key="2">
    <source>
        <dbReference type="ARBA" id="ARBA00023015"/>
    </source>
</evidence>
<dbReference type="InterPro" id="IPR011991">
    <property type="entry name" value="ArsR-like_HTH"/>
</dbReference>
<reference evidence="6 8" key="1">
    <citation type="submission" date="2018-03" db="EMBL/GenBank/DDBJ databases">
        <title>Genomic Encyclopedia of Archaeal and Bacterial Type Strains, Phase II (KMG-II): from individual species to whole genera.</title>
        <authorList>
            <person name="Goeker M."/>
        </authorList>
    </citation>
    <scope>NUCLEOTIDE SEQUENCE [LARGE SCALE GENOMIC DNA]</scope>
    <source>
        <strain evidence="6 8">DSM 21548</strain>
    </source>
</reference>
<organism evidence="6 8">
    <name type="scientific">Labedella gwakjiensis</name>
    <dbReference type="NCBI Taxonomy" id="390269"/>
    <lineage>
        <taxon>Bacteria</taxon>
        <taxon>Bacillati</taxon>
        <taxon>Actinomycetota</taxon>
        <taxon>Actinomycetes</taxon>
        <taxon>Micrococcales</taxon>
        <taxon>Microbacteriaceae</taxon>
        <taxon>Labedella</taxon>
    </lineage>
</organism>
<comment type="similarity">
    <text evidence="1">Belongs to the LysR transcriptional regulatory family.</text>
</comment>
<dbReference type="CDD" id="cd00090">
    <property type="entry name" value="HTH_ARSR"/>
    <property type="match status" value="1"/>
</dbReference>
<keyword evidence="2" id="KW-0805">Transcription regulation</keyword>
<proteinExistence type="inferred from homology"/>
<dbReference type="OrthoDB" id="4131546at2"/>
<dbReference type="Pfam" id="PF03466">
    <property type="entry name" value="LysR_substrate"/>
    <property type="match status" value="1"/>
</dbReference>
<name>A0A2P8GX10_9MICO</name>
<dbReference type="EMBL" id="PYAU01000001">
    <property type="protein sequence ID" value="PSL38500.1"/>
    <property type="molecule type" value="Genomic_DNA"/>
</dbReference>
<evidence type="ECO:0000313" key="9">
    <source>
        <dbReference type="Proteomes" id="UP000268291"/>
    </source>
</evidence>
<dbReference type="GO" id="GO:0003700">
    <property type="term" value="F:DNA-binding transcription factor activity"/>
    <property type="evidence" value="ECO:0007669"/>
    <property type="project" value="InterPro"/>
</dbReference>
<sequence>MDVRRLDLLRELADRGSVHAVAAATHRTPSAVSQQLKLLEREAGLPLTERSGRGIVLTDAGRALAASAIDVAAAIARAEATWDEYIGDPTGHVSVATFPTAGQTFVPPAVAALARLPGLTVELTSRDADMTDFPSLTADYDIVIAYSLPGQRSWSGRGLRNIYLLSEPLDVVLPLGHRLAGKSELTPHDLVGEPWIGVPEQFAFDLLLHELEAVTQSEIEVVQRVSDNLITEALVAQGIGVAFTPRFTASGPEKGIVTRPLTGVEASRHVLMLLRPDKAERLAVRTVADEIRRQAVALEASHTPAEEPPLVGPRWV</sequence>
<reference evidence="7 9" key="2">
    <citation type="submission" date="2018-12" db="EMBL/GenBank/DDBJ databases">
        <authorList>
            <person name="hu s."/>
            <person name="Xu Y."/>
            <person name="Xu B."/>
            <person name="Li F."/>
        </authorList>
    </citation>
    <scope>NUCLEOTIDE SEQUENCE [LARGE SCALE GENOMIC DNA]</scope>
    <source>
        <strain evidence="7 9">KSW2-17</strain>
    </source>
</reference>
<keyword evidence="9" id="KW-1185">Reference proteome</keyword>
<dbReference type="PANTHER" id="PTHR30419">
    <property type="entry name" value="HTH-TYPE TRANSCRIPTIONAL REGULATOR YBHD"/>
    <property type="match status" value="1"/>
</dbReference>
<dbReference type="GO" id="GO:0003677">
    <property type="term" value="F:DNA binding"/>
    <property type="evidence" value="ECO:0007669"/>
    <property type="project" value="UniProtKB-KW"/>
</dbReference>
<dbReference type="InterPro" id="IPR000847">
    <property type="entry name" value="LysR_HTH_N"/>
</dbReference>
<feature type="domain" description="HTH lysR-type" evidence="5">
    <location>
        <begin position="1"/>
        <end position="58"/>
    </location>
</feature>
<dbReference type="PROSITE" id="PS50931">
    <property type="entry name" value="HTH_LYSR"/>
    <property type="match status" value="1"/>
</dbReference>
<gene>
    <name evidence="6" type="ORF">CLV49_2125</name>
    <name evidence="7" type="ORF">ELQ93_08585</name>
</gene>
<dbReference type="RefSeq" id="WP_106563508.1">
    <property type="nucleotide sequence ID" value="NZ_PYAU01000001.1"/>
</dbReference>
<comment type="caution">
    <text evidence="6">The sequence shown here is derived from an EMBL/GenBank/DDBJ whole genome shotgun (WGS) entry which is preliminary data.</text>
</comment>
<evidence type="ECO:0000313" key="6">
    <source>
        <dbReference type="EMBL" id="PSL38500.1"/>
    </source>
</evidence>
<dbReference type="AlphaFoldDB" id="A0A2P8GX10"/>
<dbReference type="GO" id="GO:0005829">
    <property type="term" value="C:cytosol"/>
    <property type="evidence" value="ECO:0007669"/>
    <property type="project" value="TreeGrafter"/>
</dbReference>
<dbReference type="SUPFAM" id="SSF46785">
    <property type="entry name" value="Winged helix' DNA-binding domain"/>
    <property type="match status" value="1"/>
</dbReference>
<keyword evidence="3 6" id="KW-0238">DNA-binding</keyword>
<dbReference type="Pfam" id="PF00126">
    <property type="entry name" value="HTH_1"/>
    <property type="match status" value="1"/>
</dbReference>
<accession>A0A2P8GX10</accession>
<dbReference type="InterPro" id="IPR005119">
    <property type="entry name" value="LysR_subst-bd"/>
</dbReference>
<evidence type="ECO:0000259" key="5">
    <source>
        <dbReference type="PROSITE" id="PS50931"/>
    </source>
</evidence>
<dbReference type="SUPFAM" id="SSF53850">
    <property type="entry name" value="Periplasmic binding protein-like II"/>
    <property type="match status" value="1"/>
</dbReference>
<evidence type="ECO:0000256" key="4">
    <source>
        <dbReference type="ARBA" id="ARBA00023163"/>
    </source>
</evidence>
<dbReference type="Gene3D" id="1.10.10.10">
    <property type="entry name" value="Winged helix-like DNA-binding domain superfamily/Winged helix DNA-binding domain"/>
    <property type="match status" value="1"/>
</dbReference>
<evidence type="ECO:0000256" key="3">
    <source>
        <dbReference type="ARBA" id="ARBA00023125"/>
    </source>
</evidence>
<dbReference type="InterPro" id="IPR050950">
    <property type="entry name" value="HTH-type_LysR_regulators"/>
</dbReference>